<dbReference type="Pfam" id="PF01168">
    <property type="entry name" value="Ala_racemase_N"/>
    <property type="match status" value="1"/>
</dbReference>
<dbReference type="PRINTS" id="PR00992">
    <property type="entry name" value="ALARACEMASE"/>
</dbReference>
<comment type="similarity">
    <text evidence="4">Belongs to the alanine racemase family.</text>
</comment>
<evidence type="ECO:0000313" key="8">
    <source>
        <dbReference type="EMBL" id="MCQ4769923.1"/>
    </source>
</evidence>
<dbReference type="Proteomes" id="UP001204562">
    <property type="component" value="Unassembled WGS sequence"/>
</dbReference>
<sequence>MSDAQMRTWAEIDLGCLKHNYTALREQLAPGCRFVGVVKANAYGHGAVPVAQKLEEWGADYLAVACLGEAAELRQAGVRAPILILGVTLPRYAGELLAWDAAQAVGDLETGRALSAAAVAAGRTLTIHVKADTGMSRLGFLCDEAHLDRAAGEIAALCALPGLRAEGIFTHFSDADGCEAYTMRQFTRFLDLLDKLSARGVTFEIRHCAASAAMLNYPCTHLDMVRPGIALYGHYPAPGMEYTCPLLPVMTLKTRVAAVRDLPAGTCVSYGRTATLARDSRLAVLPVGYGDGYFRLFSNGQPVAIRGKKAPVVGRVCMDLTMVDVSDIPGVVPGDEAVLYGDAAPVEDGADRAGTIQYELLCDVSPRVPRVYLD</sequence>
<organism evidence="8 9">
    <name type="scientific">Intestinimonas massiliensis</name>
    <name type="common">ex Afouda et al. 2020</name>
    <dbReference type="NCBI Taxonomy" id="1673721"/>
    <lineage>
        <taxon>Bacteria</taxon>
        <taxon>Bacillati</taxon>
        <taxon>Bacillota</taxon>
        <taxon>Clostridia</taxon>
        <taxon>Eubacteriales</taxon>
        <taxon>Intestinimonas</taxon>
    </lineage>
</organism>
<name>A0AAW5JJ87_9FIRM</name>
<evidence type="ECO:0000259" key="7">
    <source>
        <dbReference type="SMART" id="SM01005"/>
    </source>
</evidence>
<dbReference type="RefSeq" id="WP_256303517.1">
    <property type="nucleotide sequence ID" value="NZ_JANFYS010000008.1"/>
</dbReference>
<dbReference type="GO" id="GO:0005829">
    <property type="term" value="C:cytosol"/>
    <property type="evidence" value="ECO:0007669"/>
    <property type="project" value="TreeGrafter"/>
</dbReference>
<dbReference type="SUPFAM" id="SSF50621">
    <property type="entry name" value="Alanine racemase C-terminal domain-like"/>
    <property type="match status" value="1"/>
</dbReference>
<comment type="catalytic activity">
    <reaction evidence="4">
        <text>L-alanine = D-alanine</text>
        <dbReference type="Rhea" id="RHEA:20249"/>
        <dbReference type="ChEBI" id="CHEBI:57416"/>
        <dbReference type="ChEBI" id="CHEBI:57972"/>
        <dbReference type="EC" id="5.1.1.1"/>
    </reaction>
</comment>
<dbReference type="EC" id="5.1.1.1" evidence="4"/>
<feature type="modified residue" description="N6-(pyridoxal phosphate)lysine" evidence="4 5">
    <location>
        <position position="39"/>
    </location>
</feature>
<comment type="function">
    <text evidence="4">Catalyzes the interconversion of L-alanine and D-alanine. May also act on other amino acids.</text>
</comment>
<evidence type="ECO:0000256" key="4">
    <source>
        <dbReference type="HAMAP-Rule" id="MF_01201"/>
    </source>
</evidence>
<accession>A0AAW5JJ87</accession>
<feature type="active site" description="Proton acceptor; specific for L-alanine" evidence="4">
    <location>
        <position position="270"/>
    </location>
</feature>
<evidence type="ECO:0000256" key="3">
    <source>
        <dbReference type="ARBA" id="ARBA00023235"/>
    </source>
</evidence>
<reference evidence="8" key="1">
    <citation type="submission" date="2022-06" db="EMBL/GenBank/DDBJ databases">
        <title>Isolation of gut microbiota from human fecal samples.</title>
        <authorList>
            <person name="Pamer E.G."/>
            <person name="Barat B."/>
            <person name="Waligurski E."/>
            <person name="Medina S."/>
            <person name="Paddock L."/>
            <person name="Mostad J."/>
        </authorList>
    </citation>
    <scope>NUCLEOTIDE SEQUENCE</scope>
    <source>
        <strain evidence="8">DFI.9.91</strain>
    </source>
</reference>
<dbReference type="PROSITE" id="PS00395">
    <property type="entry name" value="ALANINE_RACEMASE"/>
    <property type="match status" value="1"/>
</dbReference>
<feature type="domain" description="Alanine racemase C-terminal" evidence="7">
    <location>
        <begin position="249"/>
        <end position="373"/>
    </location>
</feature>
<dbReference type="InterPro" id="IPR011079">
    <property type="entry name" value="Ala_racemase_C"/>
</dbReference>
<evidence type="ECO:0000256" key="1">
    <source>
        <dbReference type="ARBA" id="ARBA00001933"/>
    </source>
</evidence>
<dbReference type="PANTHER" id="PTHR30511:SF0">
    <property type="entry name" value="ALANINE RACEMASE, CATABOLIC-RELATED"/>
    <property type="match status" value="1"/>
</dbReference>
<dbReference type="FunFam" id="3.20.20.10:FF:000002">
    <property type="entry name" value="Alanine racemase"/>
    <property type="match status" value="1"/>
</dbReference>
<keyword evidence="2 4" id="KW-0663">Pyridoxal phosphate</keyword>
<comment type="caution">
    <text evidence="8">The sequence shown here is derived from an EMBL/GenBank/DDBJ whole genome shotgun (WGS) entry which is preliminary data.</text>
</comment>
<dbReference type="InterPro" id="IPR020622">
    <property type="entry name" value="Ala_racemase_pyridoxalP-BS"/>
</dbReference>
<dbReference type="InterPro" id="IPR001608">
    <property type="entry name" value="Ala_racemase_N"/>
</dbReference>
<comment type="pathway">
    <text evidence="4">Amino-acid biosynthesis; D-alanine biosynthesis; D-alanine from L-alanine: step 1/1.</text>
</comment>
<proteinExistence type="inferred from homology"/>
<dbReference type="GO" id="GO:0030170">
    <property type="term" value="F:pyridoxal phosphate binding"/>
    <property type="evidence" value="ECO:0007669"/>
    <property type="project" value="UniProtKB-UniRule"/>
</dbReference>
<evidence type="ECO:0000313" key="9">
    <source>
        <dbReference type="Proteomes" id="UP001204562"/>
    </source>
</evidence>
<dbReference type="AlphaFoldDB" id="A0AAW5JJ87"/>
<dbReference type="InterPro" id="IPR029066">
    <property type="entry name" value="PLP-binding_barrel"/>
</dbReference>
<comment type="cofactor">
    <cofactor evidence="1 4 5">
        <name>pyridoxal 5'-phosphate</name>
        <dbReference type="ChEBI" id="CHEBI:597326"/>
    </cofactor>
</comment>
<dbReference type="GO" id="GO:0008784">
    <property type="term" value="F:alanine racemase activity"/>
    <property type="evidence" value="ECO:0007669"/>
    <property type="project" value="UniProtKB-UniRule"/>
</dbReference>
<dbReference type="InterPro" id="IPR000821">
    <property type="entry name" value="Ala_racemase"/>
</dbReference>
<dbReference type="SUPFAM" id="SSF51419">
    <property type="entry name" value="PLP-binding barrel"/>
    <property type="match status" value="1"/>
</dbReference>
<dbReference type="Pfam" id="PF00842">
    <property type="entry name" value="Ala_racemase_C"/>
    <property type="match status" value="1"/>
</dbReference>
<gene>
    <name evidence="8" type="primary">alr</name>
    <name evidence="8" type="ORF">NE579_05525</name>
</gene>
<feature type="binding site" evidence="4 6">
    <location>
        <position position="137"/>
    </location>
    <ligand>
        <name>substrate</name>
    </ligand>
</feature>
<dbReference type="CDD" id="cd00430">
    <property type="entry name" value="PLPDE_III_AR"/>
    <property type="match status" value="1"/>
</dbReference>
<dbReference type="Gene3D" id="2.40.37.10">
    <property type="entry name" value="Lyase, Ornithine Decarboxylase, Chain A, domain 1"/>
    <property type="match status" value="1"/>
</dbReference>
<feature type="active site" description="Proton acceptor; specific for D-alanine" evidence="4">
    <location>
        <position position="39"/>
    </location>
</feature>
<dbReference type="InterPro" id="IPR009006">
    <property type="entry name" value="Ala_racemase/Decarboxylase_C"/>
</dbReference>
<dbReference type="GO" id="GO:0030632">
    <property type="term" value="P:D-alanine biosynthetic process"/>
    <property type="evidence" value="ECO:0007669"/>
    <property type="project" value="UniProtKB-UniRule"/>
</dbReference>
<keyword evidence="3 4" id="KW-0413">Isomerase</keyword>
<evidence type="ECO:0000256" key="6">
    <source>
        <dbReference type="PIRSR" id="PIRSR600821-52"/>
    </source>
</evidence>
<dbReference type="EMBL" id="JANFYS010000008">
    <property type="protein sequence ID" value="MCQ4769923.1"/>
    <property type="molecule type" value="Genomic_DNA"/>
</dbReference>
<dbReference type="Gene3D" id="3.20.20.10">
    <property type="entry name" value="Alanine racemase"/>
    <property type="match status" value="1"/>
</dbReference>
<evidence type="ECO:0000256" key="5">
    <source>
        <dbReference type="PIRSR" id="PIRSR600821-50"/>
    </source>
</evidence>
<dbReference type="SMART" id="SM01005">
    <property type="entry name" value="Ala_racemase_C"/>
    <property type="match status" value="1"/>
</dbReference>
<feature type="binding site" evidence="4 6">
    <location>
        <position position="318"/>
    </location>
    <ligand>
        <name>substrate</name>
    </ligand>
</feature>
<dbReference type="HAMAP" id="MF_01201">
    <property type="entry name" value="Ala_racemase"/>
    <property type="match status" value="1"/>
</dbReference>
<dbReference type="PANTHER" id="PTHR30511">
    <property type="entry name" value="ALANINE RACEMASE"/>
    <property type="match status" value="1"/>
</dbReference>
<dbReference type="NCBIfam" id="TIGR00492">
    <property type="entry name" value="alr"/>
    <property type="match status" value="1"/>
</dbReference>
<evidence type="ECO:0000256" key="2">
    <source>
        <dbReference type="ARBA" id="ARBA00022898"/>
    </source>
</evidence>
<protein>
    <recommendedName>
        <fullName evidence="4">Alanine racemase</fullName>
        <ecNumber evidence="4">5.1.1.1</ecNumber>
    </recommendedName>
</protein>